<reference evidence="5 6" key="1">
    <citation type="submission" date="2016-10" db="EMBL/GenBank/DDBJ databases">
        <authorList>
            <person name="de Groot N.N."/>
        </authorList>
    </citation>
    <scope>NUCLEOTIDE SEQUENCE [LARGE SCALE GENOMIC DNA]</scope>
    <source>
        <strain evidence="5 6">SLAS-1</strain>
    </source>
</reference>
<dbReference type="SUPFAM" id="SSF48452">
    <property type="entry name" value="TPR-like"/>
    <property type="match status" value="1"/>
</dbReference>
<name>A0A1G9J714_9FIRM</name>
<gene>
    <name evidence="5" type="ORF">SAMN04488692_103151</name>
</gene>
<keyword evidence="6" id="KW-1185">Reference proteome</keyword>
<dbReference type="OrthoDB" id="9780183at2"/>
<keyword evidence="4" id="KW-0732">Signal</keyword>
<dbReference type="SMART" id="SM00028">
    <property type="entry name" value="TPR"/>
    <property type="match status" value="4"/>
</dbReference>
<feature type="signal peptide" evidence="4">
    <location>
        <begin position="1"/>
        <end position="26"/>
    </location>
</feature>
<dbReference type="PROSITE" id="PS50005">
    <property type="entry name" value="TPR"/>
    <property type="match status" value="4"/>
</dbReference>
<proteinExistence type="predicted"/>
<evidence type="ECO:0000256" key="3">
    <source>
        <dbReference type="PROSITE-ProRule" id="PRU00339"/>
    </source>
</evidence>
<keyword evidence="2 3" id="KW-0802">TPR repeat</keyword>
<dbReference type="InterPro" id="IPR019734">
    <property type="entry name" value="TPR_rpt"/>
</dbReference>
<dbReference type="Gene3D" id="1.25.40.10">
    <property type="entry name" value="Tetratricopeptide repeat domain"/>
    <property type="match status" value="2"/>
</dbReference>
<accession>A0A1G9J714</accession>
<dbReference type="InterPro" id="IPR051685">
    <property type="entry name" value="Ycf3/AcsC/BcsC/TPR_MFPF"/>
</dbReference>
<feature type="repeat" description="TPR" evidence="3">
    <location>
        <begin position="165"/>
        <end position="198"/>
    </location>
</feature>
<evidence type="ECO:0000256" key="4">
    <source>
        <dbReference type="SAM" id="SignalP"/>
    </source>
</evidence>
<dbReference type="Pfam" id="PF13432">
    <property type="entry name" value="TPR_16"/>
    <property type="match status" value="1"/>
</dbReference>
<feature type="repeat" description="TPR" evidence="3">
    <location>
        <begin position="199"/>
        <end position="232"/>
    </location>
</feature>
<dbReference type="PANTHER" id="PTHR44943">
    <property type="entry name" value="CELLULOSE SYNTHASE OPERON PROTEIN C"/>
    <property type="match status" value="1"/>
</dbReference>
<dbReference type="Pfam" id="PF14559">
    <property type="entry name" value="TPR_19"/>
    <property type="match status" value="1"/>
</dbReference>
<dbReference type="STRING" id="321763.SAMN04488692_103151"/>
<dbReference type="RefSeq" id="WP_159429779.1">
    <property type="nucleotide sequence ID" value="NZ_FNGO01000003.1"/>
</dbReference>
<sequence>MKFLKTFSIYSAAVFLALVLISTAAAAQQDTANQAREAYYQEDYEEAENLWLEIDDTPGYVWEANFFLGMTYLRMGAYENAVEHMEAAVGERQEDYTTLVNYARALYNDGRIEKARRVLMDVPSNLRDYDEQFYNVRGLLAMAEEDLERAIRNFELAIDINAKNPYLQNNIGLALIRGEDYERAIEHLEEAAAQDPNEAYIYNNLGFSYLMQNEVGNAIENFERALEIDPDHQGARTNLENVQ</sequence>
<feature type="chain" id="PRO_5011506959" evidence="4">
    <location>
        <begin position="27"/>
        <end position="243"/>
    </location>
</feature>
<dbReference type="PROSITE" id="PS50293">
    <property type="entry name" value="TPR_REGION"/>
    <property type="match status" value="1"/>
</dbReference>
<organism evidence="5 6">
    <name type="scientific">Halarsenatibacter silvermanii</name>
    <dbReference type="NCBI Taxonomy" id="321763"/>
    <lineage>
        <taxon>Bacteria</taxon>
        <taxon>Bacillati</taxon>
        <taxon>Bacillota</taxon>
        <taxon>Clostridia</taxon>
        <taxon>Halanaerobiales</taxon>
        <taxon>Halarsenatibacteraceae</taxon>
        <taxon>Halarsenatibacter</taxon>
    </lineage>
</organism>
<feature type="repeat" description="TPR" evidence="3">
    <location>
        <begin position="62"/>
        <end position="95"/>
    </location>
</feature>
<evidence type="ECO:0000256" key="1">
    <source>
        <dbReference type="ARBA" id="ARBA00022737"/>
    </source>
</evidence>
<dbReference type="AlphaFoldDB" id="A0A1G9J714"/>
<dbReference type="Proteomes" id="UP000199476">
    <property type="component" value="Unassembled WGS sequence"/>
</dbReference>
<evidence type="ECO:0000313" key="6">
    <source>
        <dbReference type="Proteomes" id="UP000199476"/>
    </source>
</evidence>
<evidence type="ECO:0000256" key="2">
    <source>
        <dbReference type="ARBA" id="ARBA00022803"/>
    </source>
</evidence>
<dbReference type="PANTHER" id="PTHR44943:SF8">
    <property type="entry name" value="TPR REPEAT-CONTAINING PROTEIN MJ0263"/>
    <property type="match status" value="1"/>
</dbReference>
<dbReference type="InterPro" id="IPR011990">
    <property type="entry name" value="TPR-like_helical_dom_sf"/>
</dbReference>
<evidence type="ECO:0000313" key="5">
    <source>
        <dbReference type="EMBL" id="SDL33082.1"/>
    </source>
</evidence>
<protein>
    <submittedName>
        <fullName evidence="5">Tetratricopeptide repeat-containing protein</fullName>
    </submittedName>
</protein>
<keyword evidence="1" id="KW-0677">Repeat</keyword>
<dbReference type="EMBL" id="FNGO01000003">
    <property type="protein sequence ID" value="SDL33082.1"/>
    <property type="molecule type" value="Genomic_DNA"/>
</dbReference>
<feature type="repeat" description="TPR" evidence="3">
    <location>
        <begin position="131"/>
        <end position="164"/>
    </location>
</feature>